<name>A0A0C3PZD8_9AGAM</name>
<dbReference type="OrthoDB" id="3365698at2759"/>
<gene>
    <name evidence="1" type="ORF">M407DRAFT_29552</name>
</gene>
<dbReference type="STRING" id="1051891.A0A0C3PZD8"/>
<dbReference type="Proteomes" id="UP000054248">
    <property type="component" value="Unassembled WGS sequence"/>
</dbReference>
<organism evidence="1 2">
    <name type="scientific">Tulasnella calospora MUT 4182</name>
    <dbReference type="NCBI Taxonomy" id="1051891"/>
    <lineage>
        <taxon>Eukaryota</taxon>
        <taxon>Fungi</taxon>
        <taxon>Dikarya</taxon>
        <taxon>Basidiomycota</taxon>
        <taxon>Agaricomycotina</taxon>
        <taxon>Agaricomycetes</taxon>
        <taxon>Cantharellales</taxon>
        <taxon>Tulasnellaceae</taxon>
        <taxon>Tulasnella</taxon>
    </lineage>
</organism>
<dbReference type="AlphaFoldDB" id="A0A0C3PZD8"/>
<evidence type="ECO:0000313" key="2">
    <source>
        <dbReference type="Proteomes" id="UP000054248"/>
    </source>
</evidence>
<evidence type="ECO:0008006" key="3">
    <source>
        <dbReference type="Google" id="ProtNLM"/>
    </source>
</evidence>
<dbReference type="SUPFAM" id="SSF52047">
    <property type="entry name" value="RNI-like"/>
    <property type="match status" value="1"/>
</dbReference>
<proteinExistence type="predicted"/>
<accession>A0A0C3PZD8</accession>
<protein>
    <recommendedName>
        <fullName evidence="3">F-box domain-containing protein</fullName>
    </recommendedName>
</protein>
<dbReference type="InterPro" id="IPR032675">
    <property type="entry name" value="LRR_dom_sf"/>
</dbReference>
<dbReference type="EMBL" id="KN823159">
    <property type="protein sequence ID" value="KIO20840.1"/>
    <property type="molecule type" value="Genomic_DNA"/>
</dbReference>
<keyword evidence="2" id="KW-1185">Reference proteome</keyword>
<dbReference type="HOGENOM" id="CLU_055177_0_0_1"/>
<sequence>MDATETLPDNVSSIPISDDIAIKIRAQSHHMLGNVPYDIFLMIVFSCWKGGNDDGHSKFPITASHVCRTWRRYALDTGAFWASLEFRQARPHGAIMKYKVWLERARGSPLDIFIGFQPFKGASVKHAKSIMRLIMPHVSHWRSFQVDRVPKKISRLIFDRLRDVSAPMLEVLKMFGERHRRIFQGLTTTTCKLKPFINGEASNSNLKELTVVGFPHNYFVTRFTRLQVFQLTQFDFFGAGTMENVKSIQHILVSLPNLHTLHIDCYRPIPENHRSSSSLTTLPTRISHPFLTELWIYLPKADRDAILSSLDLPRVRFFLTRMQVETALGIDLLPPLSQYHPFSNLVSLRLSGSYSDFAAWGLNIGISDPSSQMHLTHLEGALTGLPLLQALTFDQVDFEGGKWLICLGTTCPRLHWLTFTRCGGCTLEQIRTIVEARRKKHGFDALARLLIEQWSTGNFIKIDQGTDEWLKNSLIYGITHTVDNLNRDSYLSVVEKLKPSALLTGINPRSSRR</sequence>
<reference evidence="1 2" key="1">
    <citation type="submission" date="2014-04" db="EMBL/GenBank/DDBJ databases">
        <authorList>
            <consortium name="DOE Joint Genome Institute"/>
            <person name="Kuo A."/>
            <person name="Girlanda M."/>
            <person name="Perotto S."/>
            <person name="Kohler A."/>
            <person name="Nagy L.G."/>
            <person name="Floudas D."/>
            <person name="Copeland A."/>
            <person name="Barry K.W."/>
            <person name="Cichocki N."/>
            <person name="Veneault-Fourrey C."/>
            <person name="LaButti K."/>
            <person name="Lindquist E.A."/>
            <person name="Lipzen A."/>
            <person name="Lundell T."/>
            <person name="Morin E."/>
            <person name="Murat C."/>
            <person name="Sun H."/>
            <person name="Tunlid A."/>
            <person name="Henrissat B."/>
            <person name="Grigoriev I.V."/>
            <person name="Hibbett D.S."/>
            <person name="Martin F."/>
            <person name="Nordberg H.P."/>
            <person name="Cantor M.N."/>
            <person name="Hua S.X."/>
        </authorList>
    </citation>
    <scope>NUCLEOTIDE SEQUENCE [LARGE SCALE GENOMIC DNA]</scope>
    <source>
        <strain evidence="1 2">MUT 4182</strain>
    </source>
</reference>
<dbReference type="Gene3D" id="3.80.10.10">
    <property type="entry name" value="Ribonuclease Inhibitor"/>
    <property type="match status" value="1"/>
</dbReference>
<evidence type="ECO:0000313" key="1">
    <source>
        <dbReference type="EMBL" id="KIO20840.1"/>
    </source>
</evidence>
<reference evidence="2" key="2">
    <citation type="submission" date="2015-01" db="EMBL/GenBank/DDBJ databases">
        <title>Evolutionary Origins and Diversification of the Mycorrhizal Mutualists.</title>
        <authorList>
            <consortium name="DOE Joint Genome Institute"/>
            <consortium name="Mycorrhizal Genomics Consortium"/>
            <person name="Kohler A."/>
            <person name="Kuo A."/>
            <person name="Nagy L.G."/>
            <person name="Floudas D."/>
            <person name="Copeland A."/>
            <person name="Barry K.W."/>
            <person name="Cichocki N."/>
            <person name="Veneault-Fourrey C."/>
            <person name="LaButti K."/>
            <person name="Lindquist E.A."/>
            <person name="Lipzen A."/>
            <person name="Lundell T."/>
            <person name="Morin E."/>
            <person name="Murat C."/>
            <person name="Riley R."/>
            <person name="Ohm R."/>
            <person name="Sun H."/>
            <person name="Tunlid A."/>
            <person name="Henrissat B."/>
            <person name="Grigoriev I.V."/>
            <person name="Hibbett D.S."/>
            <person name="Martin F."/>
        </authorList>
    </citation>
    <scope>NUCLEOTIDE SEQUENCE [LARGE SCALE GENOMIC DNA]</scope>
    <source>
        <strain evidence="2">MUT 4182</strain>
    </source>
</reference>